<dbReference type="AlphaFoldDB" id="A0A017TCX6"/>
<comment type="caution">
    <text evidence="1">The sequence shown here is derived from an EMBL/GenBank/DDBJ whole genome shotgun (WGS) entry which is preliminary data.</text>
</comment>
<dbReference type="Proteomes" id="UP000019678">
    <property type="component" value="Unassembled WGS sequence"/>
</dbReference>
<dbReference type="InterPro" id="IPR043504">
    <property type="entry name" value="Peptidase_S1_PA_chymotrypsin"/>
</dbReference>
<gene>
    <name evidence="1" type="ORF">CAP_1479</name>
</gene>
<dbReference type="EMBL" id="ASRX01000014">
    <property type="protein sequence ID" value="EYF06782.1"/>
    <property type="molecule type" value="Genomic_DNA"/>
</dbReference>
<organism evidence="1 2">
    <name type="scientific">Chondromyces apiculatus DSM 436</name>
    <dbReference type="NCBI Taxonomy" id="1192034"/>
    <lineage>
        <taxon>Bacteria</taxon>
        <taxon>Pseudomonadati</taxon>
        <taxon>Myxococcota</taxon>
        <taxon>Polyangia</taxon>
        <taxon>Polyangiales</taxon>
        <taxon>Polyangiaceae</taxon>
        <taxon>Chondromyces</taxon>
    </lineage>
</organism>
<sequence>MDLDDKIAFVQSTMNPMAWHTYPHIVSVLGVESNASGQHVGSALRFRMHGRRGIVTAAHVIREAQERYGRVAVTAIRGDVPYEFRGKPDLFDATADLAIYFLADDYPTEGVSFWPQERMDPDDAPRAVDYLFIHGFPAVRSRFSALASGVMSRSLPYGVMQRDDDLPSDLQSFQFAMDFDPENLRGPDGQPTDWLDPHGLSGSPVWRIGAGGRRVDTWSPERSLLVGIVTQWRPTERILVATKCRNLVEMLGSA</sequence>
<dbReference type="SUPFAM" id="SSF50494">
    <property type="entry name" value="Trypsin-like serine proteases"/>
    <property type="match status" value="1"/>
</dbReference>
<dbReference type="Gene3D" id="2.40.10.10">
    <property type="entry name" value="Trypsin-like serine proteases"/>
    <property type="match status" value="1"/>
</dbReference>
<evidence type="ECO:0000313" key="2">
    <source>
        <dbReference type="Proteomes" id="UP000019678"/>
    </source>
</evidence>
<evidence type="ECO:0008006" key="3">
    <source>
        <dbReference type="Google" id="ProtNLM"/>
    </source>
</evidence>
<dbReference type="InterPro" id="IPR009003">
    <property type="entry name" value="Peptidase_S1_PA"/>
</dbReference>
<name>A0A017TCX6_9BACT</name>
<evidence type="ECO:0000313" key="1">
    <source>
        <dbReference type="EMBL" id="EYF06782.1"/>
    </source>
</evidence>
<accession>A0A017TCX6</accession>
<keyword evidence="2" id="KW-1185">Reference proteome</keyword>
<reference evidence="1 2" key="1">
    <citation type="submission" date="2013-05" db="EMBL/GenBank/DDBJ databases">
        <title>Genome assembly of Chondromyces apiculatus DSM 436.</title>
        <authorList>
            <person name="Sharma G."/>
            <person name="Khatri I."/>
            <person name="Kaur C."/>
            <person name="Mayilraj S."/>
            <person name="Subramanian S."/>
        </authorList>
    </citation>
    <scope>NUCLEOTIDE SEQUENCE [LARGE SCALE GENOMIC DNA]</scope>
    <source>
        <strain evidence="1 2">DSM 436</strain>
    </source>
</reference>
<dbReference type="RefSeq" id="WP_044239135.1">
    <property type="nucleotide sequence ID" value="NZ_ASRX01000014.1"/>
</dbReference>
<proteinExistence type="predicted"/>
<dbReference type="OrthoDB" id="8264970at2"/>
<dbReference type="STRING" id="1192034.CAP_1479"/>
<protein>
    <recommendedName>
        <fullName evidence="3">Trypsin-like peptidase domain-containing protein</fullName>
    </recommendedName>
</protein>